<dbReference type="InterPro" id="IPR003661">
    <property type="entry name" value="HisK_dim/P_dom"/>
</dbReference>
<keyword evidence="3 4" id="KW-0597">Phosphoprotein</keyword>
<dbReference type="Pfam" id="PF08448">
    <property type="entry name" value="PAS_4"/>
    <property type="match status" value="2"/>
</dbReference>
<dbReference type="EMBL" id="VOQR01000001">
    <property type="protein sequence ID" value="TXC70321.1"/>
    <property type="molecule type" value="Genomic_DNA"/>
</dbReference>
<feature type="domain" description="Histidine kinase" evidence="5">
    <location>
        <begin position="307"/>
        <end position="526"/>
    </location>
</feature>
<sequence>MLMEHGLASAASSFMDDQNEMAGRLRNHPWCDTALGLPQHWPEALRTLVGVMLGSDQPMFTAWGPDRLMLYNDGYAQVLGNKHPAALGRPCRDVWAEIWPMLAPLFQRVFEGKAVHEADMLLSLDRYGYLEDAYFSFSYTPVRDAAGAVAGLFCACRETTLEVAVNRRVIAERELLWRNSQDMLVILDDAGIFEAVNPAAARILGWQPEDMTGRSVFDFIHPDDRADARAVLAQAAQGPLPAYEVRFLDKGNGVRWMSWVAAPQGQSIYATGRDISDAKAQAEALRQVEDRLRHAQQLEAIGKLTGGVAHDFNNLLTVIRGSVDLLQRPGLAEARRQRYTAAIAEAADRASRLTAQLLAFARRQALKPEPLDCRMALHALAPLIGPLVGADIHIAWTIPDAPCPILVDHGQFDTTIINLIVNARDAMAGRGALTIGVERMPPPAGYDGERDRDCFAIAVTDTGCGIPADILPSVFEPFFTTKAKTLGTGLGLSQAFGFAKQSGGDIAIVSDVGSGTTVTIYLPVSADQPTVAAARPLDPVDFAGANILLVEDDADVRQFATDVLLDLDHSVVAAENGHRALEHLSTTATPFDIVLSDVMMPGMTGLELGATVRAQYPQTPIVLTSGYSDVLADGGAAGFDLLHKPYSAAQLVAFLKTAISHHRAASATSAP</sequence>
<dbReference type="SMART" id="SM00388">
    <property type="entry name" value="HisKA"/>
    <property type="match status" value="1"/>
</dbReference>
<dbReference type="PROSITE" id="PS50109">
    <property type="entry name" value="HIS_KIN"/>
    <property type="match status" value="1"/>
</dbReference>
<dbReference type="Pfam" id="PF00072">
    <property type="entry name" value="Response_reg"/>
    <property type="match status" value="1"/>
</dbReference>
<dbReference type="SUPFAM" id="SSF55874">
    <property type="entry name" value="ATPase domain of HSP90 chaperone/DNA topoisomerase II/histidine kinase"/>
    <property type="match status" value="1"/>
</dbReference>
<proteinExistence type="predicted"/>
<dbReference type="InterPro" id="IPR013656">
    <property type="entry name" value="PAS_4"/>
</dbReference>
<dbReference type="InterPro" id="IPR003594">
    <property type="entry name" value="HATPase_dom"/>
</dbReference>
<evidence type="ECO:0000256" key="2">
    <source>
        <dbReference type="ARBA" id="ARBA00012438"/>
    </source>
</evidence>
<dbReference type="SUPFAM" id="SSF52172">
    <property type="entry name" value="CheY-like"/>
    <property type="match status" value="1"/>
</dbReference>
<dbReference type="SUPFAM" id="SSF55785">
    <property type="entry name" value="PYP-like sensor domain (PAS domain)"/>
    <property type="match status" value="2"/>
</dbReference>
<dbReference type="InterPro" id="IPR036097">
    <property type="entry name" value="HisK_dim/P_sf"/>
</dbReference>
<dbReference type="AlphaFoldDB" id="A0A5C6UDM2"/>
<feature type="domain" description="PAS" evidence="7">
    <location>
        <begin position="178"/>
        <end position="239"/>
    </location>
</feature>
<dbReference type="Gene3D" id="3.40.50.2300">
    <property type="match status" value="1"/>
</dbReference>
<dbReference type="PROSITE" id="PS50112">
    <property type="entry name" value="PAS"/>
    <property type="match status" value="1"/>
</dbReference>
<dbReference type="OrthoDB" id="9796100at2"/>
<dbReference type="PRINTS" id="PR00344">
    <property type="entry name" value="BCTRLSENSOR"/>
</dbReference>
<dbReference type="GO" id="GO:0000155">
    <property type="term" value="F:phosphorelay sensor kinase activity"/>
    <property type="evidence" value="ECO:0007669"/>
    <property type="project" value="InterPro"/>
</dbReference>
<dbReference type="EC" id="2.7.13.3" evidence="2"/>
<dbReference type="CDD" id="cd00130">
    <property type="entry name" value="PAS"/>
    <property type="match status" value="1"/>
</dbReference>
<comment type="caution">
    <text evidence="8">The sequence shown here is derived from an EMBL/GenBank/DDBJ whole genome shotgun (WGS) entry which is preliminary data.</text>
</comment>
<dbReference type="NCBIfam" id="TIGR00229">
    <property type="entry name" value="sensory_box"/>
    <property type="match status" value="1"/>
</dbReference>
<dbReference type="Pfam" id="PF02518">
    <property type="entry name" value="HATPase_c"/>
    <property type="match status" value="1"/>
</dbReference>
<dbReference type="Gene3D" id="1.10.287.130">
    <property type="match status" value="1"/>
</dbReference>
<evidence type="ECO:0000259" key="6">
    <source>
        <dbReference type="PROSITE" id="PS50110"/>
    </source>
</evidence>
<evidence type="ECO:0000256" key="4">
    <source>
        <dbReference type="PROSITE-ProRule" id="PRU00169"/>
    </source>
</evidence>
<dbReference type="SMART" id="SM00091">
    <property type="entry name" value="PAS"/>
    <property type="match status" value="1"/>
</dbReference>
<dbReference type="Gene3D" id="3.30.565.10">
    <property type="entry name" value="Histidine kinase-like ATPase, C-terminal domain"/>
    <property type="match status" value="1"/>
</dbReference>
<comment type="catalytic activity">
    <reaction evidence="1">
        <text>ATP + protein L-histidine = ADP + protein N-phospho-L-histidine.</text>
        <dbReference type="EC" id="2.7.13.3"/>
    </reaction>
</comment>
<evidence type="ECO:0000256" key="3">
    <source>
        <dbReference type="ARBA" id="ARBA00022553"/>
    </source>
</evidence>
<dbReference type="InterPro" id="IPR004358">
    <property type="entry name" value="Sig_transdc_His_kin-like_C"/>
</dbReference>
<dbReference type="InterPro" id="IPR036890">
    <property type="entry name" value="HATPase_C_sf"/>
</dbReference>
<reference evidence="8 9" key="1">
    <citation type="journal article" date="2013" name="Antonie Van Leeuwenhoek">
        <title>Sphingomonas ginsenosidivorax sp. nov., with the ability to transform ginsenosides.</title>
        <authorList>
            <person name="Jin X.F."/>
            <person name="Kim J.K."/>
            <person name="Liu Q.M."/>
            <person name="Kang M.S."/>
            <person name="He D."/>
            <person name="Jin F.X."/>
            <person name="Kim S.C."/>
            <person name="Im W.T."/>
        </authorList>
    </citation>
    <scope>NUCLEOTIDE SEQUENCE [LARGE SCALE GENOMIC DNA]</scope>
    <source>
        <strain evidence="8 9">KHI67</strain>
    </source>
</reference>
<dbReference type="PANTHER" id="PTHR43065:SF49">
    <property type="entry name" value="HISTIDINE KINASE"/>
    <property type="match status" value="1"/>
</dbReference>
<evidence type="ECO:0000259" key="7">
    <source>
        <dbReference type="PROSITE" id="PS50112"/>
    </source>
</evidence>
<keyword evidence="9" id="KW-1185">Reference proteome</keyword>
<feature type="modified residue" description="4-aspartylphosphate" evidence="4">
    <location>
        <position position="597"/>
    </location>
</feature>
<dbReference type="PANTHER" id="PTHR43065">
    <property type="entry name" value="SENSOR HISTIDINE KINASE"/>
    <property type="match status" value="1"/>
</dbReference>
<dbReference type="InterPro" id="IPR011006">
    <property type="entry name" value="CheY-like_superfamily"/>
</dbReference>
<dbReference type="Proteomes" id="UP000321250">
    <property type="component" value="Unassembled WGS sequence"/>
</dbReference>
<evidence type="ECO:0000313" key="8">
    <source>
        <dbReference type="EMBL" id="TXC70321.1"/>
    </source>
</evidence>
<dbReference type="InterPro" id="IPR005467">
    <property type="entry name" value="His_kinase_dom"/>
</dbReference>
<name>A0A5C6UDM2_9SPHN</name>
<dbReference type="PROSITE" id="PS50110">
    <property type="entry name" value="RESPONSE_REGULATORY"/>
    <property type="match status" value="1"/>
</dbReference>
<dbReference type="CDD" id="cd00082">
    <property type="entry name" value="HisKA"/>
    <property type="match status" value="1"/>
</dbReference>
<evidence type="ECO:0000259" key="5">
    <source>
        <dbReference type="PROSITE" id="PS50109"/>
    </source>
</evidence>
<protein>
    <recommendedName>
        <fullName evidence="2">histidine kinase</fullName>
        <ecNumber evidence="2">2.7.13.3</ecNumber>
    </recommendedName>
</protein>
<organism evidence="8 9">
    <name type="scientific">Sphingomonas ginsenosidivorax</name>
    <dbReference type="NCBI Taxonomy" id="862135"/>
    <lineage>
        <taxon>Bacteria</taxon>
        <taxon>Pseudomonadati</taxon>
        <taxon>Pseudomonadota</taxon>
        <taxon>Alphaproteobacteria</taxon>
        <taxon>Sphingomonadales</taxon>
        <taxon>Sphingomonadaceae</taxon>
        <taxon>Sphingomonas</taxon>
    </lineage>
</organism>
<dbReference type="InterPro" id="IPR000014">
    <property type="entry name" value="PAS"/>
</dbReference>
<dbReference type="InterPro" id="IPR001789">
    <property type="entry name" value="Sig_transdc_resp-reg_receiver"/>
</dbReference>
<dbReference type="InterPro" id="IPR035965">
    <property type="entry name" value="PAS-like_dom_sf"/>
</dbReference>
<dbReference type="SMART" id="SM00387">
    <property type="entry name" value="HATPase_c"/>
    <property type="match status" value="1"/>
</dbReference>
<gene>
    <name evidence="8" type="ORF">FSB78_04700</name>
</gene>
<dbReference type="Pfam" id="PF00512">
    <property type="entry name" value="HisKA"/>
    <property type="match status" value="1"/>
</dbReference>
<accession>A0A5C6UDM2</accession>
<evidence type="ECO:0000256" key="1">
    <source>
        <dbReference type="ARBA" id="ARBA00000085"/>
    </source>
</evidence>
<dbReference type="Gene3D" id="3.30.450.20">
    <property type="entry name" value="PAS domain"/>
    <property type="match status" value="2"/>
</dbReference>
<dbReference type="SMART" id="SM00448">
    <property type="entry name" value="REC"/>
    <property type="match status" value="1"/>
</dbReference>
<evidence type="ECO:0000313" key="9">
    <source>
        <dbReference type="Proteomes" id="UP000321250"/>
    </source>
</evidence>
<dbReference type="SUPFAM" id="SSF47384">
    <property type="entry name" value="Homodimeric domain of signal transducing histidine kinase"/>
    <property type="match status" value="1"/>
</dbReference>
<feature type="domain" description="Response regulatory" evidence="6">
    <location>
        <begin position="546"/>
        <end position="659"/>
    </location>
</feature>